<keyword evidence="2" id="KW-1185">Reference proteome</keyword>
<accession>A0A0H2RG31</accession>
<gene>
    <name evidence="1" type="ORF">SCHPADRAFT_908595</name>
</gene>
<sequence length="57" mass="6179">MISEDQVGKLEKHELEVVEIHIPFGCHSGIYAEVPAYIGTSTVDTRIGPGSTTHRTA</sequence>
<evidence type="ECO:0000313" key="1">
    <source>
        <dbReference type="EMBL" id="KLO08473.1"/>
    </source>
</evidence>
<name>A0A0H2RG31_9AGAM</name>
<dbReference type="Proteomes" id="UP000053477">
    <property type="component" value="Unassembled WGS sequence"/>
</dbReference>
<reference evidence="1 2" key="1">
    <citation type="submission" date="2015-04" db="EMBL/GenBank/DDBJ databases">
        <title>Complete genome sequence of Schizopora paradoxa KUC8140, a cosmopolitan wood degrader in East Asia.</title>
        <authorList>
            <consortium name="DOE Joint Genome Institute"/>
            <person name="Min B."/>
            <person name="Park H."/>
            <person name="Jang Y."/>
            <person name="Kim J.-J."/>
            <person name="Kim K.H."/>
            <person name="Pangilinan J."/>
            <person name="Lipzen A."/>
            <person name="Riley R."/>
            <person name="Grigoriev I.V."/>
            <person name="Spatafora J.W."/>
            <person name="Choi I.-G."/>
        </authorList>
    </citation>
    <scope>NUCLEOTIDE SEQUENCE [LARGE SCALE GENOMIC DNA]</scope>
    <source>
        <strain evidence="1 2">KUC8140</strain>
    </source>
</reference>
<dbReference type="AlphaFoldDB" id="A0A0H2RG31"/>
<dbReference type="EMBL" id="KQ086090">
    <property type="protein sequence ID" value="KLO08473.1"/>
    <property type="molecule type" value="Genomic_DNA"/>
</dbReference>
<protein>
    <submittedName>
        <fullName evidence="1">Uncharacterized protein</fullName>
    </submittedName>
</protein>
<proteinExistence type="predicted"/>
<evidence type="ECO:0000313" key="2">
    <source>
        <dbReference type="Proteomes" id="UP000053477"/>
    </source>
</evidence>
<organism evidence="1 2">
    <name type="scientific">Schizopora paradoxa</name>
    <dbReference type="NCBI Taxonomy" id="27342"/>
    <lineage>
        <taxon>Eukaryota</taxon>
        <taxon>Fungi</taxon>
        <taxon>Dikarya</taxon>
        <taxon>Basidiomycota</taxon>
        <taxon>Agaricomycotina</taxon>
        <taxon>Agaricomycetes</taxon>
        <taxon>Hymenochaetales</taxon>
        <taxon>Schizoporaceae</taxon>
        <taxon>Schizopora</taxon>
    </lineage>
</organism>
<dbReference type="InParanoid" id="A0A0H2RG31"/>